<dbReference type="GO" id="GO:0046488">
    <property type="term" value="P:phosphatidylinositol metabolic process"/>
    <property type="evidence" value="ECO:0007669"/>
    <property type="project" value="TreeGrafter"/>
</dbReference>
<dbReference type="GO" id="GO:0016042">
    <property type="term" value="P:lipid catabolic process"/>
    <property type="evidence" value="ECO:0007669"/>
    <property type="project" value="UniProtKB-KW"/>
</dbReference>
<dbReference type="Pfam" id="PF00388">
    <property type="entry name" value="PI-PLC-X"/>
    <property type="match status" value="1"/>
</dbReference>
<evidence type="ECO:0000256" key="1">
    <source>
        <dbReference type="ARBA" id="ARBA00000110"/>
    </source>
</evidence>
<dbReference type="Proteomes" id="UP000499080">
    <property type="component" value="Unassembled WGS sequence"/>
</dbReference>
<dbReference type="SUPFAM" id="SSF51695">
    <property type="entry name" value="PLC-like phosphodiesterases"/>
    <property type="match status" value="1"/>
</dbReference>
<keyword evidence="14" id="KW-1185">Reference proteome</keyword>
<protein>
    <recommendedName>
        <fullName evidence="3">phosphoinositide phospholipase C</fullName>
        <ecNumber evidence="3">3.1.4.11</ecNumber>
    </recommendedName>
</protein>
<keyword evidence="9" id="KW-0443">Lipid metabolism</keyword>
<evidence type="ECO:0000259" key="12">
    <source>
        <dbReference type="Pfam" id="PF00388"/>
    </source>
</evidence>
<dbReference type="EC" id="3.1.4.11" evidence="3"/>
<dbReference type="InterPro" id="IPR000909">
    <property type="entry name" value="PLipase_C_PInositol-sp_X_dom"/>
</dbReference>
<dbReference type="PROSITE" id="PS50007">
    <property type="entry name" value="PIPLC_X_DOMAIN"/>
    <property type="match status" value="1"/>
</dbReference>
<comment type="catalytic activity">
    <reaction evidence="1">
        <text>an N-(acyl)-sphingosylphosphoethanolamine = an N-(acyl)-sphingosyl-1,3-cyclic phosphate + ethanolamine</text>
        <dbReference type="Rhea" id="RHEA:60648"/>
        <dbReference type="ChEBI" id="CHEBI:57603"/>
        <dbReference type="ChEBI" id="CHEBI:143891"/>
        <dbReference type="ChEBI" id="CHEBI:143892"/>
    </reaction>
</comment>
<dbReference type="InterPro" id="IPR001192">
    <property type="entry name" value="PI-PLC_fam"/>
</dbReference>
<accession>A0A4Y2C0H7</accession>
<keyword evidence="11" id="KW-0456">Lyase</keyword>
<keyword evidence="10" id="KW-1015">Disulfide bond</keyword>
<dbReference type="GO" id="GO:0048015">
    <property type="term" value="P:phosphatidylinositol-mediated signaling"/>
    <property type="evidence" value="ECO:0007669"/>
    <property type="project" value="TreeGrafter"/>
</dbReference>
<keyword evidence="7" id="KW-0460">Magnesium</keyword>
<evidence type="ECO:0000313" key="14">
    <source>
        <dbReference type="Proteomes" id="UP000499080"/>
    </source>
</evidence>
<organism evidence="13 14">
    <name type="scientific">Araneus ventricosus</name>
    <name type="common">Orbweaver spider</name>
    <name type="synonym">Epeira ventricosa</name>
    <dbReference type="NCBI Taxonomy" id="182803"/>
    <lineage>
        <taxon>Eukaryota</taxon>
        <taxon>Metazoa</taxon>
        <taxon>Ecdysozoa</taxon>
        <taxon>Arthropoda</taxon>
        <taxon>Chelicerata</taxon>
        <taxon>Arachnida</taxon>
        <taxon>Araneae</taxon>
        <taxon>Araneomorphae</taxon>
        <taxon>Entelegynae</taxon>
        <taxon>Araneoidea</taxon>
        <taxon>Araneidae</taxon>
        <taxon>Araneus</taxon>
    </lineage>
</organism>
<evidence type="ECO:0000313" key="13">
    <source>
        <dbReference type="EMBL" id="GBL97838.1"/>
    </source>
</evidence>
<dbReference type="GO" id="GO:0005576">
    <property type="term" value="C:extracellular region"/>
    <property type="evidence" value="ECO:0007669"/>
    <property type="project" value="UniProtKB-SubCell"/>
</dbReference>
<dbReference type="GO" id="GO:0004435">
    <property type="term" value="F:phosphatidylinositol-4,5-bisphosphate phospholipase C activity"/>
    <property type="evidence" value="ECO:0007669"/>
    <property type="project" value="UniProtKB-EC"/>
</dbReference>
<keyword evidence="6" id="KW-0378">Hydrolase</keyword>
<feature type="domain" description="Phosphatidylinositol-specific phospholipase C X" evidence="12">
    <location>
        <begin position="12"/>
        <end position="64"/>
    </location>
</feature>
<evidence type="ECO:0000256" key="8">
    <source>
        <dbReference type="ARBA" id="ARBA00022963"/>
    </source>
</evidence>
<evidence type="ECO:0000256" key="10">
    <source>
        <dbReference type="ARBA" id="ARBA00023157"/>
    </source>
</evidence>
<evidence type="ECO:0000256" key="6">
    <source>
        <dbReference type="ARBA" id="ARBA00022801"/>
    </source>
</evidence>
<dbReference type="GO" id="GO:0051209">
    <property type="term" value="P:release of sequestered calcium ion into cytosol"/>
    <property type="evidence" value="ECO:0007669"/>
    <property type="project" value="TreeGrafter"/>
</dbReference>
<sequence>MAVSLQIITRYYNKKQQYKLAKYCDDILGDLLLKEPIPGFPLHEPGQLLPSPIELKRKILIKNKRLKPEVEK</sequence>
<evidence type="ECO:0000256" key="7">
    <source>
        <dbReference type="ARBA" id="ARBA00022842"/>
    </source>
</evidence>
<evidence type="ECO:0000256" key="4">
    <source>
        <dbReference type="ARBA" id="ARBA00022525"/>
    </source>
</evidence>
<gene>
    <name evidence="13" type="ORF">AVEN_175635_1</name>
</gene>
<name>A0A4Y2C0H7_ARAVE</name>
<keyword evidence="8" id="KW-0442">Lipid degradation</keyword>
<dbReference type="InterPro" id="IPR017946">
    <property type="entry name" value="PLC-like_Pdiesterase_TIM-brl"/>
</dbReference>
<dbReference type="PANTHER" id="PTHR10336:SF36">
    <property type="entry name" value="1-PHOSPHATIDYLINOSITOL 4,5-BISPHOSPHATE PHOSPHODIESTERASE BETA-4"/>
    <property type="match status" value="1"/>
</dbReference>
<dbReference type="AlphaFoldDB" id="A0A4Y2C0H7"/>
<comment type="subcellular location">
    <subcellularLocation>
        <location evidence="2">Secreted</location>
    </subcellularLocation>
</comment>
<evidence type="ECO:0000256" key="9">
    <source>
        <dbReference type="ARBA" id="ARBA00023098"/>
    </source>
</evidence>
<dbReference type="Gene3D" id="3.20.20.190">
    <property type="entry name" value="Phosphatidylinositol (PI) phosphodiesterase"/>
    <property type="match status" value="1"/>
</dbReference>
<evidence type="ECO:0000256" key="11">
    <source>
        <dbReference type="ARBA" id="ARBA00023239"/>
    </source>
</evidence>
<comment type="caution">
    <text evidence="13">The sequence shown here is derived from an EMBL/GenBank/DDBJ whole genome shotgun (WGS) entry which is preliminary data.</text>
</comment>
<dbReference type="PANTHER" id="PTHR10336">
    <property type="entry name" value="PHOSPHOINOSITIDE-SPECIFIC PHOSPHOLIPASE C FAMILY PROTEIN"/>
    <property type="match status" value="1"/>
</dbReference>
<evidence type="ECO:0000256" key="3">
    <source>
        <dbReference type="ARBA" id="ARBA00012368"/>
    </source>
</evidence>
<feature type="non-terminal residue" evidence="13">
    <location>
        <position position="72"/>
    </location>
</feature>
<reference evidence="13 14" key="1">
    <citation type="journal article" date="2019" name="Sci. Rep.">
        <title>Orb-weaving spider Araneus ventricosus genome elucidates the spidroin gene catalogue.</title>
        <authorList>
            <person name="Kono N."/>
            <person name="Nakamura H."/>
            <person name="Ohtoshi R."/>
            <person name="Moran D.A.P."/>
            <person name="Shinohara A."/>
            <person name="Yoshida Y."/>
            <person name="Fujiwara M."/>
            <person name="Mori M."/>
            <person name="Tomita M."/>
            <person name="Arakawa K."/>
        </authorList>
    </citation>
    <scope>NUCLEOTIDE SEQUENCE [LARGE SCALE GENOMIC DNA]</scope>
</reference>
<keyword evidence="5" id="KW-0479">Metal-binding</keyword>
<evidence type="ECO:0000256" key="2">
    <source>
        <dbReference type="ARBA" id="ARBA00004613"/>
    </source>
</evidence>
<dbReference type="EMBL" id="BGPR01085040">
    <property type="protein sequence ID" value="GBL97838.1"/>
    <property type="molecule type" value="Genomic_DNA"/>
</dbReference>
<keyword evidence="4" id="KW-0964">Secreted</keyword>
<evidence type="ECO:0000256" key="5">
    <source>
        <dbReference type="ARBA" id="ARBA00022723"/>
    </source>
</evidence>
<dbReference type="GO" id="GO:0016829">
    <property type="term" value="F:lyase activity"/>
    <property type="evidence" value="ECO:0007669"/>
    <property type="project" value="UniProtKB-KW"/>
</dbReference>
<proteinExistence type="predicted"/>
<dbReference type="GO" id="GO:0046872">
    <property type="term" value="F:metal ion binding"/>
    <property type="evidence" value="ECO:0007669"/>
    <property type="project" value="UniProtKB-KW"/>
</dbReference>
<dbReference type="OrthoDB" id="269822at2759"/>